<sequence length="215" mass="22567">MDQSHGRDLAVRRRPASGSGHPRRISRSPGPGEQEPPAVPRRRRAARRQAPCRLGRVLAAPAFAAAHDPRHLAQCRCAAGQALALRRIVAFAAVGVVNTLVDFLAFLLLTRWFGVAALLANVASFSLGAANSYVLNRLVTFPDAAAPLGSAATIVRFAVVTLVGLGMSSMALAAGLALSLGDLAAKVVSIAATFASGFVLNRYVVFRPVRPSENP</sequence>
<dbReference type="GO" id="GO:0005886">
    <property type="term" value="C:plasma membrane"/>
    <property type="evidence" value="ECO:0007669"/>
    <property type="project" value="TreeGrafter"/>
</dbReference>
<proteinExistence type="inferred from homology"/>
<dbReference type="Proteomes" id="UP000298588">
    <property type="component" value="Chromosome"/>
</dbReference>
<comment type="subcellular location">
    <subcellularLocation>
        <location evidence="1">Membrane</location>
        <topology evidence="1">Multi-pass membrane protein</topology>
    </subcellularLocation>
</comment>
<keyword evidence="10" id="KW-1185">Reference proteome</keyword>
<dbReference type="PANTHER" id="PTHR38459:SF1">
    <property type="entry name" value="PROPHAGE BACTOPRENOL-LINKED GLUCOSE TRANSLOCASE HOMOLOG"/>
    <property type="match status" value="1"/>
</dbReference>
<keyword evidence="3 7" id="KW-0812">Transmembrane</keyword>
<dbReference type="InterPro" id="IPR051401">
    <property type="entry name" value="GtrA_CellWall_Glycosyl"/>
</dbReference>
<evidence type="ECO:0000256" key="2">
    <source>
        <dbReference type="ARBA" id="ARBA00009399"/>
    </source>
</evidence>
<feature type="compositionally biased region" description="Basic and acidic residues" evidence="6">
    <location>
        <begin position="1"/>
        <end position="11"/>
    </location>
</feature>
<dbReference type="OrthoDB" id="9801620at2"/>
<feature type="transmembrane region" description="Helical" evidence="7">
    <location>
        <begin position="88"/>
        <end position="109"/>
    </location>
</feature>
<dbReference type="Pfam" id="PF04138">
    <property type="entry name" value="GtrA_DPMS_TM"/>
    <property type="match status" value="1"/>
</dbReference>
<evidence type="ECO:0000259" key="8">
    <source>
        <dbReference type="Pfam" id="PF04138"/>
    </source>
</evidence>
<evidence type="ECO:0000256" key="4">
    <source>
        <dbReference type="ARBA" id="ARBA00022989"/>
    </source>
</evidence>
<dbReference type="KEGG" id="paqt:E8L99_04215"/>
<evidence type="ECO:0000256" key="1">
    <source>
        <dbReference type="ARBA" id="ARBA00004141"/>
    </source>
</evidence>
<feature type="domain" description="GtrA/DPMS transmembrane" evidence="8">
    <location>
        <begin position="91"/>
        <end position="206"/>
    </location>
</feature>
<comment type="similarity">
    <text evidence="2">Belongs to the GtrA family.</text>
</comment>
<evidence type="ECO:0000313" key="9">
    <source>
        <dbReference type="EMBL" id="QCK85037.1"/>
    </source>
</evidence>
<feature type="transmembrane region" description="Helical" evidence="7">
    <location>
        <begin position="115"/>
        <end position="134"/>
    </location>
</feature>
<dbReference type="GO" id="GO:0000271">
    <property type="term" value="P:polysaccharide biosynthetic process"/>
    <property type="evidence" value="ECO:0007669"/>
    <property type="project" value="InterPro"/>
</dbReference>
<evidence type="ECO:0000256" key="3">
    <source>
        <dbReference type="ARBA" id="ARBA00022692"/>
    </source>
</evidence>
<dbReference type="InterPro" id="IPR007267">
    <property type="entry name" value="GtrA_DPMS_TM"/>
</dbReference>
<gene>
    <name evidence="9" type="ORF">E8L99_04215</name>
</gene>
<keyword evidence="4 7" id="KW-1133">Transmembrane helix</keyword>
<evidence type="ECO:0000256" key="5">
    <source>
        <dbReference type="ARBA" id="ARBA00023136"/>
    </source>
</evidence>
<feature type="transmembrane region" description="Helical" evidence="7">
    <location>
        <begin position="183"/>
        <end position="205"/>
    </location>
</feature>
<keyword evidence="5 7" id="KW-0472">Membrane</keyword>
<organism evidence="9 10">
    <name type="scientific">Phreatobacter aquaticus</name>
    <dbReference type="NCBI Taxonomy" id="2570229"/>
    <lineage>
        <taxon>Bacteria</taxon>
        <taxon>Pseudomonadati</taxon>
        <taxon>Pseudomonadota</taxon>
        <taxon>Alphaproteobacteria</taxon>
        <taxon>Hyphomicrobiales</taxon>
        <taxon>Phreatobacteraceae</taxon>
        <taxon>Phreatobacter</taxon>
    </lineage>
</organism>
<feature type="transmembrane region" description="Helical" evidence="7">
    <location>
        <begin position="154"/>
        <end position="177"/>
    </location>
</feature>
<dbReference type="PANTHER" id="PTHR38459">
    <property type="entry name" value="PROPHAGE BACTOPRENOL-LINKED GLUCOSE TRANSLOCASE HOMOLOG"/>
    <property type="match status" value="1"/>
</dbReference>
<name>A0A4D7QI58_9HYPH</name>
<evidence type="ECO:0000313" key="10">
    <source>
        <dbReference type="Proteomes" id="UP000298588"/>
    </source>
</evidence>
<feature type="region of interest" description="Disordered" evidence="6">
    <location>
        <begin position="1"/>
        <end position="46"/>
    </location>
</feature>
<evidence type="ECO:0000256" key="6">
    <source>
        <dbReference type="SAM" id="MobiDB-lite"/>
    </source>
</evidence>
<evidence type="ECO:0000256" key="7">
    <source>
        <dbReference type="SAM" id="Phobius"/>
    </source>
</evidence>
<dbReference type="AlphaFoldDB" id="A0A4D7QI58"/>
<reference evidence="9 10" key="1">
    <citation type="submission" date="2019-04" db="EMBL/GenBank/DDBJ databases">
        <title>Phreatobacter aquaticus sp. nov.</title>
        <authorList>
            <person name="Choi A."/>
            <person name="Baek K."/>
        </authorList>
    </citation>
    <scope>NUCLEOTIDE SEQUENCE [LARGE SCALE GENOMIC DNA]</scope>
    <source>
        <strain evidence="9 10">NMCR1094</strain>
    </source>
</reference>
<accession>A0A4D7QI58</accession>
<dbReference type="EMBL" id="CP039865">
    <property type="protein sequence ID" value="QCK85037.1"/>
    <property type="molecule type" value="Genomic_DNA"/>
</dbReference>
<protein>
    <submittedName>
        <fullName evidence="9">GtrA family protein</fullName>
    </submittedName>
</protein>